<gene>
    <name evidence="2" type="ORF">EZV62_012387</name>
</gene>
<evidence type="ECO:0000259" key="1">
    <source>
        <dbReference type="Pfam" id="PF14392"/>
    </source>
</evidence>
<dbReference type="PANTHER" id="PTHR31286">
    <property type="entry name" value="GLYCINE-RICH CELL WALL STRUCTURAL PROTEIN 1.8-LIKE"/>
    <property type="match status" value="1"/>
</dbReference>
<reference evidence="3" key="1">
    <citation type="journal article" date="2019" name="Gigascience">
        <title>De novo genome assembly of the endangered Acer yangbiense, a plant species with extremely small populations endemic to Yunnan Province, China.</title>
        <authorList>
            <person name="Yang J."/>
            <person name="Wariss H.M."/>
            <person name="Tao L."/>
            <person name="Zhang R."/>
            <person name="Yun Q."/>
            <person name="Hollingsworth P."/>
            <person name="Dao Z."/>
            <person name="Luo G."/>
            <person name="Guo H."/>
            <person name="Ma Y."/>
            <person name="Sun W."/>
        </authorList>
    </citation>
    <scope>NUCLEOTIDE SEQUENCE [LARGE SCALE GENOMIC DNA]</scope>
    <source>
        <strain evidence="3">cv. Malutang</strain>
    </source>
</reference>
<proteinExistence type="predicted"/>
<dbReference type="InterPro" id="IPR025836">
    <property type="entry name" value="Zn_knuckle_CX2CX4HX4C"/>
</dbReference>
<dbReference type="Proteomes" id="UP000323000">
    <property type="component" value="Chromosome 5"/>
</dbReference>
<comment type="caution">
    <text evidence="2">The sequence shown here is derived from an EMBL/GenBank/DDBJ whole genome shotgun (WGS) entry which is preliminary data.</text>
</comment>
<keyword evidence="3" id="KW-1185">Reference proteome</keyword>
<protein>
    <recommendedName>
        <fullName evidence="1">Zinc knuckle CX2CX4HX4C domain-containing protein</fullName>
    </recommendedName>
</protein>
<dbReference type="PANTHER" id="PTHR31286:SF167">
    <property type="entry name" value="OS09G0268800 PROTEIN"/>
    <property type="match status" value="1"/>
</dbReference>
<organism evidence="2 3">
    <name type="scientific">Acer yangbiense</name>
    <dbReference type="NCBI Taxonomy" id="1000413"/>
    <lineage>
        <taxon>Eukaryota</taxon>
        <taxon>Viridiplantae</taxon>
        <taxon>Streptophyta</taxon>
        <taxon>Embryophyta</taxon>
        <taxon>Tracheophyta</taxon>
        <taxon>Spermatophyta</taxon>
        <taxon>Magnoliopsida</taxon>
        <taxon>eudicotyledons</taxon>
        <taxon>Gunneridae</taxon>
        <taxon>Pentapetalae</taxon>
        <taxon>rosids</taxon>
        <taxon>malvids</taxon>
        <taxon>Sapindales</taxon>
        <taxon>Sapindaceae</taxon>
        <taxon>Hippocastanoideae</taxon>
        <taxon>Acereae</taxon>
        <taxon>Acer</taxon>
    </lineage>
</organism>
<dbReference type="OrthoDB" id="1246856at2759"/>
<dbReference type="EMBL" id="VAHF01000005">
    <property type="protein sequence ID" value="TXG61024.1"/>
    <property type="molecule type" value="Genomic_DNA"/>
</dbReference>
<name>A0A5C7HW45_9ROSI</name>
<accession>A0A5C7HW45</accession>
<dbReference type="InterPro" id="IPR040256">
    <property type="entry name" value="At4g02000-like"/>
</dbReference>
<evidence type="ECO:0000313" key="3">
    <source>
        <dbReference type="Proteomes" id="UP000323000"/>
    </source>
</evidence>
<sequence>MAESEIAKLYENLSLADEDVAVHEMPEEVQVDGVTDVVHCLVGKVLSGKKANRDAFINLMEQLWNPFGPWYFDKSRIALEMLVGTGDISLLGFNRVKLWIQIHDIPIMCMNRKTTRWLAEQIGEVIEIPSKAKECWGKFMRVKVQIDISKPLKRWLRLKLDKSNNIVRVGLKYERLPEFCYVYGRIGHGIKECPDDVARTKALKGAPTSFGSWMRASIPERVRPRHQSQIIGSSSDRDRYLEGSWEADEDGSSNQKLELRLVRKGLTADPVTKPKKTMEVASSKTLTITSGLGSPCADKQWVKGPIESPTTYVDPFTRCKQHGYK</sequence>
<dbReference type="AlphaFoldDB" id="A0A5C7HW45"/>
<feature type="domain" description="Zinc knuckle CX2CX4HX4C" evidence="1">
    <location>
        <begin position="146"/>
        <end position="194"/>
    </location>
</feature>
<evidence type="ECO:0000313" key="2">
    <source>
        <dbReference type="EMBL" id="TXG61024.1"/>
    </source>
</evidence>
<dbReference type="Pfam" id="PF14392">
    <property type="entry name" value="zf-CCHC_4"/>
    <property type="match status" value="1"/>
</dbReference>